<keyword evidence="1" id="KW-0175">Coiled coil</keyword>
<reference evidence="3" key="1">
    <citation type="submission" date="2022-10" db="EMBL/GenBank/DDBJ databases">
        <authorList>
            <person name="Chen Y."/>
            <person name="Dougan E. K."/>
            <person name="Chan C."/>
            <person name="Rhodes N."/>
            <person name="Thang M."/>
        </authorList>
    </citation>
    <scope>NUCLEOTIDE SEQUENCE</scope>
</reference>
<feature type="compositionally biased region" description="Basic and acidic residues" evidence="2">
    <location>
        <begin position="888"/>
        <end position="902"/>
    </location>
</feature>
<dbReference type="EMBL" id="CAMXCT010000846">
    <property type="protein sequence ID" value="CAI3983925.1"/>
    <property type="molecule type" value="Genomic_DNA"/>
</dbReference>
<dbReference type="PANTHER" id="PTHR45615">
    <property type="entry name" value="MYOSIN HEAVY CHAIN, NON-MUSCLE"/>
    <property type="match status" value="1"/>
</dbReference>
<evidence type="ECO:0000313" key="4">
    <source>
        <dbReference type="EMBL" id="CAL1137300.1"/>
    </source>
</evidence>
<feature type="region of interest" description="Disordered" evidence="2">
    <location>
        <begin position="200"/>
        <end position="222"/>
    </location>
</feature>
<protein>
    <submittedName>
        <fullName evidence="3">Uncharacterized protein</fullName>
    </submittedName>
</protein>
<name>A0A9P1C2J2_9DINO</name>
<dbReference type="AlphaFoldDB" id="A0A9P1C2J2"/>
<feature type="coiled-coil region" evidence="1">
    <location>
        <begin position="621"/>
        <end position="724"/>
    </location>
</feature>
<evidence type="ECO:0000256" key="1">
    <source>
        <dbReference type="SAM" id="Coils"/>
    </source>
</evidence>
<keyword evidence="5" id="KW-1185">Reference proteome</keyword>
<feature type="region of interest" description="Disordered" evidence="2">
    <location>
        <begin position="524"/>
        <end position="609"/>
    </location>
</feature>
<comment type="caution">
    <text evidence="3">The sequence shown here is derived from an EMBL/GenBank/DDBJ whole genome shotgun (WGS) entry which is preliminary data.</text>
</comment>
<reference evidence="4" key="2">
    <citation type="submission" date="2024-04" db="EMBL/GenBank/DDBJ databases">
        <authorList>
            <person name="Chen Y."/>
            <person name="Shah S."/>
            <person name="Dougan E. K."/>
            <person name="Thang M."/>
            <person name="Chan C."/>
        </authorList>
    </citation>
    <scope>NUCLEOTIDE SEQUENCE [LARGE SCALE GENOMIC DNA]</scope>
</reference>
<organism evidence="3">
    <name type="scientific">Cladocopium goreaui</name>
    <dbReference type="NCBI Taxonomy" id="2562237"/>
    <lineage>
        <taxon>Eukaryota</taxon>
        <taxon>Sar</taxon>
        <taxon>Alveolata</taxon>
        <taxon>Dinophyceae</taxon>
        <taxon>Suessiales</taxon>
        <taxon>Symbiodiniaceae</taxon>
        <taxon>Cladocopium</taxon>
    </lineage>
</organism>
<feature type="region of interest" description="Disordered" evidence="2">
    <location>
        <begin position="749"/>
        <end position="902"/>
    </location>
</feature>
<dbReference type="EMBL" id="CAMXCT020000846">
    <property type="protein sequence ID" value="CAL1137300.1"/>
    <property type="molecule type" value="Genomic_DNA"/>
</dbReference>
<dbReference type="Proteomes" id="UP001152797">
    <property type="component" value="Unassembled WGS sequence"/>
</dbReference>
<feature type="compositionally biased region" description="Basic and acidic residues" evidence="2">
    <location>
        <begin position="802"/>
        <end position="812"/>
    </location>
</feature>
<gene>
    <name evidence="3" type="ORF">C1SCF055_LOCUS11494</name>
</gene>
<feature type="non-terminal residue" evidence="3">
    <location>
        <position position="1087"/>
    </location>
</feature>
<evidence type="ECO:0000313" key="5">
    <source>
        <dbReference type="Proteomes" id="UP001152797"/>
    </source>
</evidence>
<proteinExistence type="predicted"/>
<sequence>MSAQEQKLHASIAKNQELQDLRLERLDALTAEKNQASEQSADHESASARVAELEQELQMAGAMSAQVEQLKMEMEQKLHASIAKNQELQERLDALTAEKNQASEMQSADHESASARVAELEQELQMAGAMSAQYQEMKMDMEHKLEETTARNQTLQEQLNVLEVEKSQASEMQAAAVARIADLEKELHMARDSSAKVLEEAPIQDKAPRKPSTEGGDNGWGDFDFDGIQTTPVQQPLPEPISVSQHPEGDGWGDFDLEDSKPKVAEMAGATAAQVEQLKVEMDPWLCVVLGAGLGAIPCGGTLVASRWEADLVVFAGFKKLFQTTFGPHAVFTHLEKGTTCFEEQKLKNSVAKNKELQDVRLDAKMFVRVEQLDALTAEKNQASEQSAEHLSASARVAELEQELQMAGATSAQVEQLKVEMEQKLKNSVAKNKELQEQLDALTAEKNQASEMQSAEHLSASARVAELEQELQMAGATSAQVEQLKVEMEQKLKNSVAKNKELQDVQSAEHLSASARVAELEQELQMAGATSAQDEAPRKPSTDGGDNGWGDFDFDGIQTTPVQQPFPEPTSVSQHPEEGDQGGWDEFGLDLLETNPQPNGDDPGAGASDLLDEPQVEQLLKVDMEQKLQASLAKNKELQEQLDALKAKNQASEMQSAEHLSASARVADLEQELQAAEATSAKVAQYEELKMEMEQKLEETFARNQMLQEQMNALTTEKNQALEMQAAEQLAASVRISDLEKELQMAREASAKVQPAAEAPIQDEAARRKPSTEGGDNGWGDFDFGIQTTPVQQPVPEPTSAHPEEGHGDRISDPSGPMPNAEVEPAKAQAAGDDGWGDFDFDGLEAAPVQEPASSQQPPREGSDGWDDFDFGDDSFNAPAPAPAQEPDVGKIQKELEKSKRELREAKEALDLQKKVAAQALELQQQEAACAAAQLEDARLRLEELGASEAVSASSESAPAPAVSMFSTASRLLGTATSVAAAARAAAEQISQISEERPKEAGTGGQSGWETDFGTSDAGAARKHLEDELEVLKSRLAMAHDQLQAERKAQGAMKALSSEVTSLSEVLARERQDHEREKVHLKEQIRQ</sequence>
<feature type="region of interest" description="Disordered" evidence="2">
    <location>
        <begin position="1068"/>
        <end position="1087"/>
    </location>
</feature>
<dbReference type="EMBL" id="CAMXCT030000846">
    <property type="protein sequence ID" value="CAL4771237.1"/>
    <property type="molecule type" value="Genomic_DNA"/>
</dbReference>
<accession>A0A9P1C2J2</accession>
<evidence type="ECO:0000256" key="2">
    <source>
        <dbReference type="SAM" id="MobiDB-lite"/>
    </source>
</evidence>
<evidence type="ECO:0000313" key="3">
    <source>
        <dbReference type="EMBL" id="CAI3983925.1"/>
    </source>
</evidence>
<feature type="coiled-coil region" evidence="1">
    <location>
        <begin position="383"/>
        <end position="505"/>
    </location>
</feature>
<dbReference type="PANTHER" id="PTHR45615:SF80">
    <property type="entry name" value="GRIP DOMAIN-CONTAINING PROTEIN"/>
    <property type="match status" value="1"/>
</dbReference>
<feature type="region of interest" description="Disordered" evidence="2">
    <location>
        <begin position="29"/>
        <end position="50"/>
    </location>
</feature>
<feature type="compositionally biased region" description="Low complexity" evidence="2">
    <location>
        <begin position="779"/>
        <end position="794"/>
    </location>
</feature>
<feature type="compositionally biased region" description="Acidic residues" evidence="2">
    <location>
        <begin position="864"/>
        <end position="873"/>
    </location>
</feature>
<feature type="region of interest" description="Disordered" evidence="2">
    <location>
        <begin position="985"/>
        <end position="1020"/>
    </location>
</feature>